<name>A0A4R6QD12_9FIRM</name>
<evidence type="ECO:0000313" key="2">
    <source>
        <dbReference type="EMBL" id="TDP60548.1"/>
    </source>
</evidence>
<evidence type="ECO:0000313" key="3">
    <source>
        <dbReference type="Proteomes" id="UP000295500"/>
    </source>
</evidence>
<reference evidence="2 3" key="1">
    <citation type="submission" date="2019-03" db="EMBL/GenBank/DDBJ databases">
        <title>Genomic Encyclopedia of Type Strains, Phase IV (KMG-IV): sequencing the most valuable type-strain genomes for metagenomic binning, comparative biology and taxonomic classification.</title>
        <authorList>
            <person name="Goeker M."/>
        </authorList>
    </citation>
    <scope>NUCLEOTIDE SEQUENCE [LARGE SCALE GENOMIC DNA]</scope>
    <source>
        <strain evidence="2 3">DSM 28287</strain>
    </source>
</reference>
<comment type="caution">
    <text evidence="2">The sequence shown here is derived from an EMBL/GenBank/DDBJ whole genome shotgun (WGS) entry which is preliminary data.</text>
</comment>
<feature type="domain" description="CpXC" evidence="1">
    <location>
        <begin position="7"/>
        <end position="129"/>
    </location>
</feature>
<keyword evidence="3" id="KW-1185">Reference proteome</keyword>
<gene>
    <name evidence="2" type="ORF">EV211_10162</name>
</gene>
<dbReference type="EMBL" id="SNXO01000001">
    <property type="protein sequence ID" value="TDP60548.1"/>
    <property type="molecule type" value="Genomic_DNA"/>
</dbReference>
<dbReference type="Pfam" id="PF14353">
    <property type="entry name" value="CpXC"/>
    <property type="match status" value="1"/>
</dbReference>
<dbReference type="Proteomes" id="UP000295500">
    <property type="component" value="Unassembled WGS sequence"/>
</dbReference>
<sequence length="213" mass="24793">MSEIIEVECPNCGETIKVNMNEFVDVVEDPEYKAQIIEGDFFLNECPGCGDGVMVEYPVMYMDPSRKLNVYMAPEHEDDMLEQLNSLDVPDSDQDEEAVYRLTSCGLQLMEKILIAERNRDDRVVELYKFVVWDDVKEDYPDLEEGDLLFMFDDDEEYLVVWPSENEAGEKLTIPFDDNLYNQLASDYTEVLGIPSNKYAEVDQRWIGERFEK</sequence>
<dbReference type="InterPro" id="IPR025682">
    <property type="entry name" value="CpXC_dom"/>
</dbReference>
<dbReference type="AlphaFoldDB" id="A0A4R6QD12"/>
<dbReference type="RefSeq" id="WP_166635312.1">
    <property type="nucleotide sequence ID" value="NZ_SNXO01000001.1"/>
</dbReference>
<evidence type="ECO:0000259" key="1">
    <source>
        <dbReference type="Pfam" id="PF14353"/>
    </source>
</evidence>
<protein>
    <submittedName>
        <fullName evidence="2">CpXC motif protein</fullName>
    </submittedName>
</protein>
<proteinExistence type="predicted"/>
<organism evidence="2 3">
    <name type="scientific">Aminicella lysinilytica</name>
    <dbReference type="NCBI Taxonomy" id="433323"/>
    <lineage>
        <taxon>Bacteria</taxon>
        <taxon>Bacillati</taxon>
        <taxon>Bacillota</taxon>
        <taxon>Clostridia</taxon>
        <taxon>Peptostreptococcales</taxon>
        <taxon>Anaerovoracaceae</taxon>
        <taxon>Aminicella</taxon>
    </lineage>
</organism>
<accession>A0A4R6QD12</accession>